<protein>
    <submittedName>
        <fullName evidence="1">Uncharacterized protein</fullName>
    </submittedName>
</protein>
<evidence type="ECO:0000313" key="2">
    <source>
        <dbReference type="Proteomes" id="UP000823388"/>
    </source>
</evidence>
<dbReference type="AlphaFoldDB" id="A0A8T0MK68"/>
<organism evidence="1 2">
    <name type="scientific">Panicum virgatum</name>
    <name type="common">Blackwell switchgrass</name>
    <dbReference type="NCBI Taxonomy" id="38727"/>
    <lineage>
        <taxon>Eukaryota</taxon>
        <taxon>Viridiplantae</taxon>
        <taxon>Streptophyta</taxon>
        <taxon>Embryophyta</taxon>
        <taxon>Tracheophyta</taxon>
        <taxon>Spermatophyta</taxon>
        <taxon>Magnoliopsida</taxon>
        <taxon>Liliopsida</taxon>
        <taxon>Poales</taxon>
        <taxon>Poaceae</taxon>
        <taxon>PACMAD clade</taxon>
        <taxon>Panicoideae</taxon>
        <taxon>Panicodae</taxon>
        <taxon>Paniceae</taxon>
        <taxon>Panicinae</taxon>
        <taxon>Panicum</taxon>
        <taxon>Panicum sect. Hiantes</taxon>
    </lineage>
</organism>
<dbReference type="Proteomes" id="UP000823388">
    <property type="component" value="Chromosome 9N"/>
</dbReference>
<reference evidence="1" key="1">
    <citation type="submission" date="2020-05" db="EMBL/GenBank/DDBJ databases">
        <title>WGS assembly of Panicum virgatum.</title>
        <authorList>
            <person name="Lovell J.T."/>
            <person name="Jenkins J."/>
            <person name="Shu S."/>
            <person name="Juenger T.E."/>
            <person name="Schmutz J."/>
        </authorList>
    </citation>
    <scope>NUCLEOTIDE SEQUENCE</scope>
    <source>
        <strain evidence="1">AP13</strain>
    </source>
</reference>
<evidence type="ECO:0000313" key="1">
    <source>
        <dbReference type="EMBL" id="KAG2537680.1"/>
    </source>
</evidence>
<dbReference type="EMBL" id="CM029054">
    <property type="protein sequence ID" value="KAG2537680.1"/>
    <property type="molecule type" value="Genomic_DNA"/>
</dbReference>
<name>A0A8T0MK68_PANVG</name>
<comment type="caution">
    <text evidence="1">The sequence shown here is derived from an EMBL/GenBank/DDBJ whole genome shotgun (WGS) entry which is preliminary data.</text>
</comment>
<sequence length="78" mass="8820">MSYSTQGGRQNHLIAKESCCWWIYDGQAQSSSNQIVHKDYKSEVIACGGFYLKHASKLQFVLTAKTSCFSSPKKEPRE</sequence>
<gene>
    <name evidence="1" type="ORF">PVAP13_9NG266573</name>
</gene>
<proteinExistence type="predicted"/>
<accession>A0A8T0MK68</accession>
<keyword evidence="2" id="KW-1185">Reference proteome</keyword>